<keyword evidence="1" id="KW-0472">Membrane</keyword>
<feature type="transmembrane region" description="Helical" evidence="1">
    <location>
        <begin position="149"/>
        <end position="167"/>
    </location>
</feature>
<evidence type="ECO:0000313" key="4">
    <source>
        <dbReference type="Proteomes" id="UP001589747"/>
    </source>
</evidence>
<keyword evidence="1" id="KW-0812">Transmembrane</keyword>
<feature type="domain" description="Alpha-(1-&gt;3)-arabinofuranosyltransferase N-terminal GT-C" evidence="2">
    <location>
        <begin position="402"/>
        <end position="595"/>
    </location>
</feature>
<evidence type="ECO:0000259" key="2">
    <source>
        <dbReference type="Pfam" id="PF11847"/>
    </source>
</evidence>
<reference evidence="3 4" key="1">
    <citation type="submission" date="2024-09" db="EMBL/GenBank/DDBJ databases">
        <authorList>
            <person name="Sun Q."/>
            <person name="Mori K."/>
        </authorList>
    </citation>
    <scope>NUCLEOTIDE SEQUENCE [LARGE SCALE GENOMIC DNA]</scope>
    <source>
        <strain evidence="3 4">TISTR 2452</strain>
    </source>
</reference>
<comment type="caution">
    <text evidence="3">The sequence shown here is derived from an EMBL/GenBank/DDBJ whole genome shotgun (WGS) entry which is preliminary data.</text>
</comment>
<feature type="transmembrane region" description="Helical" evidence="1">
    <location>
        <begin position="380"/>
        <end position="398"/>
    </location>
</feature>
<sequence>MKAWYSSYTGKVLTNNRFVYGIVIITLFLISLSALWRGGYVVGGDIWPGALMPDSYIYNEASSLWGYFFSGVGSPQFSPTNFTWAVFGKVFTAIGFSGVFVNYLLLTCLLIWQGVAGAYFARAIVPGAIIPALIVGLGIPISLYNMITFINPIGAFSIGYFAFTAGLILRNGRISQSNWVKWGLKLGIASFGLIIIAGTPPMAVVWVVWVAAFLGYQLYKNKGNRKYSLRSLGIAVVLSIGFNLWWAYAAYVTLYLGGDAVEQTFDGPLEYTWVHGNASIINLLSMQAYWSWPMSGYYPFSYKYVTGILKYSLYVPVLFALIGAIYSPLKKKKYILLSILVISLFIAKGTHAPFGNINAFMYEHLPFYWLLRDPQVEMNIILYLSLYTLAGLGAQELYKAAERLFTQMKIQFNRLKRVLVMVCLTLIVMMNGYSFVNGEFLPETKDTGAFTTIVDVPEYWLETADFLNAQEAEGSVLMLPNNDFYQMPFDWGYYGVDDLGVTLFKHPIVTLQPVSDVYLGGSHSYRTLLGELLYQISREPEKDISPYLDMLGVKWIVFRGDVITNLANRNILSPEFMTNFLNKQTNITKVKEFEKLSVYEVKTHKNNIVFYDGIGNWGDQSSAFNGVSTGQISSVMPWLVNDWDDTVDSQGGAVKSTFDKDIRVSLEQETNVNISPRTLQVRLKRLDARNLELKLLGPITIINGQKTEWSITKPIILPEDRTDMIALNINGQQKFALANNLVKGKEYDLGTIGIREGQTAIEVEWFSSIGGPILNSTWSGLEDCNVTDFKSREQAQLNKKIESDGTLVLEAKSHASCVSKTINAASSNADIFVTGRYQYIAGEAPAIKMTADGKILETVTLKKGEGYQDWTKWMKGQSLESLRLYAMSLGNDESLTINKFKDFNAWSIRSFAKQTINIQSNDEIKNVRTLELSARSKAENLLSTELGQKHPISYFETVKDRLTLENVSGQYVQITGSLTGDLAKAHPIVLFKNKNGQQIWQSNIDYNGQSYKLNETAFIPETEQLVAVEILSENKDEPVNLENFSIQSWPAGKADITYLTKDLKDVTQTNESSSRTEFTGVVPEGSKLLVIKDTFHPNWSATVNNKKASWKHVKVGDLLNGWIIPEEDWGKSYTISFTLNEWFVRFKYLGLCTALLSVIALWFYSVRMNKKQGDSV</sequence>
<feature type="transmembrane region" description="Helical" evidence="1">
    <location>
        <begin position="90"/>
        <end position="112"/>
    </location>
</feature>
<evidence type="ECO:0000313" key="3">
    <source>
        <dbReference type="EMBL" id="MFB9326944.1"/>
    </source>
</evidence>
<accession>A0ABV5KP34</accession>
<protein>
    <submittedName>
        <fullName evidence="3">Alpha-(1-&gt;3)-arabinofuranosyltransferase family protein</fullName>
    </submittedName>
</protein>
<dbReference type="EMBL" id="JBHMDO010000022">
    <property type="protein sequence ID" value="MFB9326944.1"/>
    <property type="molecule type" value="Genomic_DNA"/>
</dbReference>
<feature type="transmembrane region" description="Helical" evidence="1">
    <location>
        <begin position="1142"/>
        <end position="1164"/>
    </location>
</feature>
<feature type="transmembrane region" description="Helical" evidence="1">
    <location>
        <begin position="231"/>
        <end position="251"/>
    </location>
</feature>
<keyword evidence="4" id="KW-1185">Reference proteome</keyword>
<keyword evidence="1" id="KW-1133">Transmembrane helix</keyword>
<evidence type="ECO:0000256" key="1">
    <source>
        <dbReference type="SAM" id="Phobius"/>
    </source>
</evidence>
<feature type="transmembrane region" description="Helical" evidence="1">
    <location>
        <begin position="308"/>
        <end position="327"/>
    </location>
</feature>
<proteinExistence type="predicted"/>
<dbReference type="Proteomes" id="UP001589747">
    <property type="component" value="Unassembled WGS sequence"/>
</dbReference>
<name>A0ABV5KP34_9BACL</name>
<feature type="transmembrane region" description="Helical" evidence="1">
    <location>
        <begin position="418"/>
        <end position="436"/>
    </location>
</feature>
<dbReference type="Pfam" id="PF11847">
    <property type="entry name" value="GT-C_AftD"/>
    <property type="match status" value="1"/>
</dbReference>
<gene>
    <name evidence="3" type="ORF">ACFFSY_13535</name>
</gene>
<feature type="transmembrane region" description="Helical" evidence="1">
    <location>
        <begin position="119"/>
        <end position="143"/>
    </location>
</feature>
<dbReference type="RefSeq" id="WP_377494709.1">
    <property type="nucleotide sequence ID" value="NZ_JBHMDO010000022.1"/>
</dbReference>
<feature type="transmembrane region" description="Helical" evidence="1">
    <location>
        <begin position="334"/>
        <end position="360"/>
    </location>
</feature>
<feature type="transmembrane region" description="Helical" evidence="1">
    <location>
        <begin position="18"/>
        <end position="36"/>
    </location>
</feature>
<organism evidence="3 4">
    <name type="scientific">Paenibacillus aurantiacus</name>
    <dbReference type="NCBI Taxonomy" id="1936118"/>
    <lineage>
        <taxon>Bacteria</taxon>
        <taxon>Bacillati</taxon>
        <taxon>Bacillota</taxon>
        <taxon>Bacilli</taxon>
        <taxon>Bacillales</taxon>
        <taxon>Paenibacillaceae</taxon>
        <taxon>Paenibacillus</taxon>
    </lineage>
</organism>
<dbReference type="InterPro" id="IPR021798">
    <property type="entry name" value="AftD_N"/>
</dbReference>